<dbReference type="AlphaFoldDB" id="A0A1H8BYU6"/>
<protein>
    <submittedName>
        <fullName evidence="1">Transposase, IS5 family</fullName>
    </submittedName>
</protein>
<dbReference type="OrthoDB" id="9762730at2"/>
<accession>A0A1H8BYU6</accession>
<sequence length="101" mass="11850">MLKKARDKRALKQLRTIAEILMRKLPQQSYLECYQQDCQLYERILKQQLKDTDKFYSLHEPQVYYGAKRKGHKQYEYGSKASIACTAQSNGIVGVVSHEQH</sequence>
<dbReference type="EMBL" id="FOCP01000003">
    <property type="protein sequence ID" value="SEM88055.1"/>
    <property type="molecule type" value="Genomic_DNA"/>
</dbReference>
<evidence type="ECO:0000313" key="1">
    <source>
        <dbReference type="EMBL" id="SEM88055.1"/>
    </source>
</evidence>
<name>A0A1H8BYU6_9PROT</name>
<dbReference type="RefSeq" id="WP_090628103.1">
    <property type="nucleotide sequence ID" value="NZ_FOCP01000003.1"/>
</dbReference>
<evidence type="ECO:0000313" key="2">
    <source>
        <dbReference type="Proteomes" id="UP000199459"/>
    </source>
</evidence>
<gene>
    <name evidence="1" type="ORF">SAMN05216325_103198</name>
</gene>
<reference evidence="1 2" key="1">
    <citation type="submission" date="2016-10" db="EMBL/GenBank/DDBJ databases">
        <authorList>
            <person name="de Groot N.N."/>
        </authorList>
    </citation>
    <scope>NUCLEOTIDE SEQUENCE [LARGE SCALE GENOMIC DNA]</scope>
    <source>
        <strain evidence="1 2">Nm22</strain>
    </source>
</reference>
<dbReference type="Proteomes" id="UP000199459">
    <property type="component" value="Unassembled WGS sequence"/>
</dbReference>
<organism evidence="1 2">
    <name type="scientific">Nitrosomonas marina</name>
    <dbReference type="NCBI Taxonomy" id="917"/>
    <lineage>
        <taxon>Bacteria</taxon>
        <taxon>Pseudomonadati</taxon>
        <taxon>Pseudomonadota</taxon>
        <taxon>Betaproteobacteria</taxon>
        <taxon>Nitrosomonadales</taxon>
        <taxon>Nitrosomonadaceae</taxon>
        <taxon>Nitrosomonas</taxon>
    </lineage>
</organism>
<proteinExistence type="predicted"/>